<dbReference type="Proteomes" id="UP000031978">
    <property type="component" value="Unassembled WGS sequence"/>
</dbReference>
<sequence>MSYKVEFSYDEFSKNVVMNIVSNGQIIFHENVTKDVLRVAEEFKNSLKR</sequence>
<reference evidence="1 2" key="1">
    <citation type="submission" date="2014-12" db="EMBL/GenBank/DDBJ databases">
        <title>Draft Genome Sequences of Five Spore-Forming Food Isolates of Bacillus pumilus.</title>
        <authorList>
            <person name="de Jong A."/>
            <person name="van Heel A.J."/>
            <person name="Montalban-Lopez M."/>
            <person name="Krawczyk A.O."/>
            <person name="Berendsen E.M."/>
            <person name="Wells-Bennik M."/>
            <person name="Kuipers O.P."/>
        </authorList>
    </citation>
    <scope>NUCLEOTIDE SEQUENCE [LARGE SCALE GENOMIC DNA]</scope>
    <source>
        <strain evidence="1 2">B4127</strain>
    </source>
</reference>
<dbReference type="AlphaFoldDB" id="A0AB34QPS3"/>
<accession>A0AB34QPS3</accession>
<protein>
    <submittedName>
        <fullName evidence="1">Uncharacterized protein</fullName>
    </submittedName>
</protein>
<evidence type="ECO:0000313" key="1">
    <source>
        <dbReference type="EMBL" id="KIL12124.1"/>
    </source>
</evidence>
<gene>
    <name evidence="1" type="ORF">B4127_1455</name>
</gene>
<name>A0AB34QPS3_BACPU</name>
<evidence type="ECO:0000313" key="2">
    <source>
        <dbReference type="Proteomes" id="UP000031978"/>
    </source>
</evidence>
<proteinExistence type="predicted"/>
<dbReference type="EMBL" id="JXCL01000040">
    <property type="protein sequence ID" value="KIL12124.1"/>
    <property type="molecule type" value="Genomic_DNA"/>
</dbReference>
<organism evidence="1 2">
    <name type="scientific">Bacillus pumilus</name>
    <name type="common">Bacillus mesentericus</name>
    <dbReference type="NCBI Taxonomy" id="1408"/>
    <lineage>
        <taxon>Bacteria</taxon>
        <taxon>Bacillati</taxon>
        <taxon>Bacillota</taxon>
        <taxon>Bacilli</taxon>
        <taxon>Bacillales</taxon>
        <taxon>Bacillaceae</taxon>
        <taxon>Bacillus</taxon>
    </lineage>
</organism>
<dbReference type="RefSeq" id="WP_161792793.1">
    <property type="nucleotide sequence ID" value="NZ_JXCL01000040.1"/>
</dbReference>
<comment type="caution">
    <text evidence="1">The sequence shown here is derived from an EMBL/GenBank/DDBJ whole genome shotgun (WGS) entry which is preliminary data.</text>
</comment>